<organism evidence="1 2">
    <name type="scientific">Cajanus cajan</name>
    <name type="common">Pigeon pea</name>
    <name type="synonym">Cajanus indicus</name>
    <dbReference type="NCBI Taxonomy" id="3821"/>
    <lineage>
        <taxon>Eukaryota</taxon>
        <taxon>Viridiplantae</taxon>
        <taxon>Streptophyta</taxon>
        <taxon>Embryophyta</taxon>
        <taxon>Tracheophyta</taxon>
        <taxon>Spermatophyta</taxon>
        <taxon>Magnoliopsida</taxon>
        <taxon>eudicotyledons</taxon>
        <taxon>Gunneridae</taxon>
        <taxon>Pentapetalae</taxon>
        <taxon>rosids</taxon>
        <taxon>fabids</taxon>
        <taxon>Fabales</taxon>
        <taxon>Fabaceae</taxon>
        <taxon>Papilionoideae</taxon>
        <taxon>50 kb inversion clade</taxon>
        <taxon>NPAAA clade</taxon>
        <taxon>indigoferoid/millettioid clade</taxon>
        <taxon>Phaseoleae</taxon>
        <taxon>Cajanus</taxon>
    </lineage>
</organism>
<dbReference type="AlphaFoldDB" id="A0A151T5K7"/>
<reference evidence="1 2" key="1">
    <citation type="journal article" date="2012" name="Nat. Biotechnol.">
        <title>Draft genome sequence of pigeonpea (Cajanus cajan), an orphan legume crop of resource-poor farmers.</title>
        <authorList>
            <person name="Varshney R.K."/>
            <person name="Chen W."/>
            <person name="Li Y."/>
            <person name="Bharti A.K."/>
            <person name="Saxena R.K."/>
            <person name="Schlueter J.A."/>
            <person name="Donoghue M.T."/>
            <person name="Azam S."/>
            <person name="Fan G."/>
            <person name="Whaley A.M."/>
            <person name="Farmer A.D."/>
            <person name="Sheridan J."/>
            <person name="Iwata A."/>
            <person name="Tuteja R."/>
            <person name="Penmetsa R.V."/>
            <person name="Wu W."/>
            <person name="Upadhyaya H.D."/>
            <person name="Yang S.P."/>
            <person name="Shah T."/>
            <person name="Saxena K.B."/>
            <person name="Michael T."/>
            <person name="McCombie W.R."/>
            <person name="Yang B."/>
            <person name="Zhang G."/>
            <person name="Yang H."/>
            <person name="Wang J."/>
            <person name="Spillane C."/>
            <person name="Cook D.R."/>
            <person name="May G.D."/>
            <person name="Xu X."/>
            <person name="Jackson S.A."/>
        </authorList>
    </citation>
    <scope>NUCLEOTIDE SEQUENCE [LARGE SCALE GENOMIC DNA]</scope>
    <source>
        <strain evidence="2">cv. Asha</strain>
    </source>
</reference>
<dbReference type="EMBL" id="CM003610">
    <property type="protein sequence ID" value="KYP62311.1"/>
    <property type="molecule type" value="Genomic_DNA"/>
</dbReference>
<proteinExistence type="predicted"/>
<protein>
    <recommendedName>
        <fullName evidence="3">Retrovirus-related Pol polyprotein from transposon TNT 1-94</fullName>
    </recommendedName>
</protein>
<gene>
    <name evidence="1" type="ORF">KK1_016843</name>
</gene>
<evidence type="ECO:0000313" key="2">
    <source>
        <dbReference type="Proteomes" id="UP000075243"/>
    </source>
</evidence>
<accession>A0A151T5K7</accession>
<keyword evidence="2" id="KW-1185">Reference proteome</keyword>
<evidence type="ECO:0000313" key="1">
    <source>
        <dbReference type="EMBL" id="KYP62311.1"/>
    </source>
</evidence>
<dbReference type="Proteomes" id="UP000075243">
    <property type="component" value="Chromosome 8"/>
</dbReference>
<name>A0A151T5K7_CAJCA</name>
<dbReference type="Gramene" id="C.cajan_16361.t">
    <property type="protein sequence ID" value="C.cajan_16361.t.cds1"/>
    <property type="gene ID" value="C.cajan_16361"/>
</dbReference>
<evidence type="ECO:0008006" key="3">
    <source>
        <dbReference type="Google" id="ProtNLM"/>
    </source>
</evidence>
<sequence length="56" mass="6435">MLAFVAHKNIKLYQMDVNIVFSNGIIEEGVYDKQPPGFEILSSNNMFSNLKRLFIV</sequence>